<dbReference type="GO" id="GO:0005886">
    <property type="term" value="C:plasma membrane"/>
    <property type="evidence" value="ECO:0007669"/>
    <property type="project" value="UniProtKB-SubCell"/>
</dbReference>
<feature type="transmembrane region" description="Helical" evidence="7">
    <location>
        <begin position="21"/>
        <end position="47"/>
    </location>
</feature>
<dbReference type="InterPro" id="IPR050833">
    <property type="entry name" value="Poly_Biosynth_Transport"/>
</dbReference>
<sequence>MPHTQTGLPMPTLNRRMANGIVWMVLARLIDRGIGIVSTLILARLLVPGDFGLVAMATAVGGVLDLMSAFSFDLALIQNANATRRHYDTVWTFNVIFGLVCGCALLALAGPAAAFYSEPRLAMVMCVLSLSYFVGGFGNVGVVAFRKELNFRQEFNFVLARRVVTFVVTIGAAFVLYSYWALLIGMTVGRIVGVGISYRMNSYRPRLDLSAASELFHFSKWLLVNNVLFFLLHDGCTFIIGRLFGANELGIYAISYEISNLPSTELVAPINRATLPGFSKMQDAAEISLSYLKLLGTISTIILPVGLGIAAVAQPLVLALLGAKWMDAIPLIQLMAIHGAIGATQGNNSTVWMALGKPRNTTLLAGGFLLVLFPALYFLLKAVGIVGAGYAYLLATACTLPYTIVVTKRLLGFSWSAWLTRLWRPAASVALMYAGVQLLDSTLHAAAPLLRLMIDAGAGALLYVLLLLAMWQLAGRPDGAERYLLDKALRR</sequence>
<evidence type="ECO:0000313" key="8">
    <source>
        <dbReference type="EMBL" id="MYN10091.1"/>
    </source>
</evidence>
<dbReference type="PANTHER" id="PTHR30250">
    <property type="entry name" value="PST FAMILY PREDICTED COLANIC ACID TRANSPORTER"/>
    <property type="match status" value="1"/>
</dbReference>
<keyword evidence="4 7" id="KW-0812">Transmembrane</keyword>
<proteinExistence type="inferred from homology"/>
<evidence type="ECO:0000256" key="6">
    <source>
        <dbReference type="ARBA" id="ARBA00023136"/>
    </source>
</evidence>
<evidence type="ECO:0000256" key="1">
    <source>
        <dbReference type="ARBA" id="ARBA00004651"/>
    </source>
</evidence>
<feature type="transmembrane region" description="Helical" evidence="7">
    <location>
        <begin position="121"/>
        <end position="145"/>
    </location>
</feature>
<dbReference type="Proteomes" id="UP000450676">
    <property type="component" value="Unassembled WGS sequence"/>
</dbReference>
<comment type="caution">
    <text evidence="8">The sequence shown here is derived from an EMBL/GenBank/DDBJ whole genome shotgun (WGS) entry which is preliminary data.</text>
</comment>
<feature type="transmembrane region" description="Helical" evidence="7">
    <location>
        <begin position="53"/>
        <end position="77"/>
    </location>
</feature>
<keyword evidence="6 7" id="KW-0472">Membrane</keyword>
<feature type="transmembrane region" description="Helical" evidence="7">
    <location>
        <begin position="418"/>
        <end position="436"/>
    </location>
</feature>
<dbReference type="CDD" id="cd13127">
    <property type="entry name" value="MATE_tuaB_like"/>
    <property type="match status" value="1"/>
</dbReference>
<evidence type="ECO:0000256" key="7">
    <source>
        <dbReference type="SAM" id="Phobius"/>
    </source>
</evidence>
<feature type="transmembrane region" description="Helical" evidence="7">
    <location>
        <begin position="157"/>
        <end position="176"/>
    </location>
</feature>
<dbReference type="Pfam" id="PF13440">
    <property type="entry name" value="Polysacc_synt_3"/>
    <property type="match status" value="1"/>
</dbReference>
<feature type="transmembrane region" description="Helical" evidence="7">
    <location>
        <begin position="301"/>
        <end position="323"/>
    </location>
</feature>
<evidence type="ECO:0000256" key="2">
    <source>
        <dbReference type="ARBA" id="ARBA00007430"/>
    </source>
</evidence>
<comment type="subcellular location">
    <subcellularLocation>
        <location evidence="1">Cell membrane</location>
        <topology evidence="1">Multi-pass membrane protein</topology>
    </subcellularLocation>
</comment>
<dbReference type="AlphaFoldDB" id="A0A7X4KQA6"/>
<keyword evidence="3" id="KW-1003">Cell membrane</keyword>
<evidence type="ECO:0000313" key="9">
    <source>
        <dbReference type="Proteomes" id="UP000450676"/>
    </source>
</evidence>
<feature type="transmembrane region" description="Helical" evidence="7">
    <location>
        <begin position="221"/>
        <end position="240"/>
    </location>
</feature>
<keyword evidence="9" id="KW-1185">Reference proteome</keyword>
<comment type="similarity">
    <text evidence="2">Belongs to the polysaccharide synthase family.</text>
</comment>
<dbReference type="PANTHER" id="PTHR30250:SF10">
    <property type="entry name" value="LIPOPOLYSACCHARIDE BIOSYNTHESIS PROTEIN WZXC"/>
    <property type="match status" value="1"/>
</dbReference>
<feature type="transmembrane region" description="Helical" evidence="7">
    <location>
        <begin position="362"/>
        <end position="380"/>
    </location>
</feature>
<protein>
    <submittedName>
        <fullName evidence="8">Oligosaccharide flippase family protein</fullName>
    </submittedName>
</protein>
<feature type="transmembrane region" description="Helical" evidence="7">
    <location>
        <begin position="89"/>
        <end position="109"/>
    </location>
</feature>
<accession>A0A7X4KQA6</accession>
<keyword evidence="5 7" id="KW-1133">Transmembrane helix</keyword>
<gene>
    <name evidence="8" type="ORF">GTP77_22475</name>
</gene>
<dbReference type="EMBL" id="WWCU01000032">
    <property type="protein sequence ID" value="MYN10091.1"/>
    <property type="molecule type" value="Genomic_DNA"/>
</dbReference>
<organism evidence="8 9">
    <name type="scientific">Pseudoduganella aquatica</name>
    <dbReference type="NCBI Taxonomy" id="2660641"/>
    <lineage>
        <taxon>Bacteria</taxon>
        <taxon>Pseudomonadati</taxon>
        <taxon>Pseudomonadota</taxon>
        <taxon>Betaproteobacteria</taxon>
        <taxon>Burkholderiales</taxon>
        <taxon>Oxalobacteraceae</taxon>
        <taxon>Telluria group</taxon>
        <taxon>Pseudoduganella</taxon>
    </lineage>
</organism>
<feature type="transmembrane region" description="Helical" evidence="7">
    <location>
        <begin position="456"/>
        <end position="474"/>
    </location>
</feature>
<dbReference type="RefSeq" id="WP_161074388.1">
    <property type="nucleotide sequence ID" value="NZ_WWCU01000032.1"/>
</dbReference>
<feature type="transmembrane region" description="Helical" evidence="7">
    <location>
        <begin position="386"/>
        <end position="406"/>
    </location>
</feature>
<name>A0A7X4KQA6_9BURK</name>
<evidence type="ECO:0000256" key="3">
    <source>
        <dbReference type="ARBA" id="ARBA00022475"/>
    </source>
</evidence>
<evidence type="ECO:0000256" key="5">
    <source>
        <dbReference type="ARBA" id="ARBA00022989"/>
    </source>
</evidence>
<evidence type="ECO:0000256" key="4">
    <source>
        <dbReference type="ARBA" id="ARBA00022692"/>
    </source>
</evidence>
<reference evidence="8 9" key="1">
    <citation type="submission" date="2019-12" db="EMBL/GenBank/DDBJ databases">
        <title>Novel species isolated from a subtropical stream in China.</title>
        <authorList>
            <person name="Lu H."/>
        </authorList>
    </citation>
    <scope>NUCLEOTIDE SEQUENCE [LARGE SCALE GENOMIC DNA]</scope>
    <source>
        <strain evidence="8 9">FT127W</strain>
    </source>
</reference>